<dbReference type="OrthoDB" id="2799907at2759"/>
<protein>
    <submittedName>
        <fullName evidence="1">Uncharacterized protein</fullName>
    </submittedName>
</protein>
<dbReference type="Proteomes" id="UP000194127">
    <property type="component" value="Unassembled WGS sequence"/>
</dbReference>
<gene>
    <name evidence="1" type="ORF">POSPLADRAFT_1056986</name>
</gene>
<dbReference type="STRING" id="670580.A0A1X6N1P3"/>
<organism evidence="1 2">
    <name type="scientific">Postia placenta MAD-698-R-SB12</name>
    <dbReference type="NCBI Taxonomy" id="670580"/>
    <lineage>
        <taxon>Eukaryota</taxon>
        <taxon>Fungi</taxon>
        <taxon>Dikarya</taxon>
        <taxon>Basidiomycota</taxon>
        <taxon>Agaricomycotina</taxon>
        <taxon>Agaricomycetes</taxon>
        <taxon>Polyporales</taxon>
        <taxon>Adustoporiaceae</taxon>
        <taxon>Rhodonia</taxon>
    </lineage>
</organism>
<evidence type="ECO:0000313" key="1">
    <source>
        <dbReference type="EMBL" id="OSX62392.1"/>
    </source>
</evidence>
<dbReference type="GeneID" id="36325807"/>
<reference evidence="1 2" key="1">
    <citation type="submission" date="2017-04" db="EMBL/GenBank/DDBJ databases">
        <title>Genome Sequence of the Model Brown-Rot Fungus Postia placenta SB12.</title>
        <authorList>
            <consortium name="DOE Joint Genome Institute"/>
            <person name="Gaskell J."/>
            <person name="Kersten P."/>
            <person name="Larrondo L.F."/>
            <person name="Canessa P."/>
            <person name="Martinez D."/>
            <person name="Hibbett D."/>
            <person name="Schmoll M."/>
            <person name="Kubicek C.P."/>
            <person name="Martinez A.T."/>
            <person name="Yadav J."/>
            <person name="Master E."/>
            <person name="Magnuson J.K."/>
            <person name="James T."/>
            <person name="Yaver D."/>
            <person name="Berka R."/>
            <person name="Labutti K."/>
            <person name="Lipzen A."/>
            <person name="Aerts A."/>
            <person name="Barry K."/>
            <person name="Henrissat B."/>
            <person name="Blanchette R."/>
            <person name="Grigoriev I."/>
            <person name="Cullen D."/>
        </authorList>
    </citation>
    <scope>NUCLEOTIDE SEQUENCE [LARGE SCALE GENOMIC DNA]</scope>
    <source>
        <strain evidence="1 2">MAD-698-R-SB12</strain>
    </source>
</reference>
<sequence>MYILNDVAEERNLDTIARCTRVCGFFRELCKKHLQDELTFRSEEDVERIKTDMAAKEIGGWRGPRRVTIRGEVESKAIPHMATFASKFAGRWNEVYKLTIENASWPSSLRAADAVVFRDLSRFASITNLFLNDVTFPSIVTFGAFTSALSSVIQLSLTNVKLTGSSISFDPRTLSDFRLLPLNNNLRSIILGKDYLWHGHESDPSAWPCYTELLAFMIAVSNPCGKSPRVYPWGSVHHLQLDVDIWWKFSSSSISRLLRALPSLEDIEFKSARSNRVDIEIEGVPAHPRLKPITIGVHCAYVQPQHVARIIHCLIDMDYPLKITRIYTAIYPFLQEADRLVASAINKLVQHAGPSLDNLGLDLGGHRWNLYYAVYAAAAQYRQCDLFANTNCTSLRIGNCHASWLGVHEVLSHVTSRCVSSVSIDSAPLSWGDRGELIEGLSQLDTVLLLPVFDNLVHVLISVRNLEAVSHVEMEEMEEVTEWAHEMKSCMARLHERGILGIEVHDQEDELGLLWDDDIEDWKRYDSKMDENGNVEVVEVPAFKGGAPSEAMVAYTAWKRSSQKKGDQEPE</sequence>
<dbReference type="EMBL" id="KZ110597">
    <property type="protein sequence ID" value="OSX62392.1"/>
    <property type="molecule type" value="Genomic_DNA"/>
</dbReference>
<proteinExistence type="predicted"/>
<evidence type="ECO:0000313" key="2">
    <source>
        <dbReference type="Proteomes" id="UP000194127"/>
    </source>
</evidence>
<name>A0A1X6N1P3_9APHY</name>
<accession>A0A1X6N1P3</accession>
<dbReference type="RefSeq" id="XP_024339186.1">
    <property type="nucleotide sequence ID" value="XM_024480857.1"/>
</dbReference>
<dbReference type="AlphaFoldDB" id="A0A1X6N1P3"/>
<keyword evidence="2" id="KW-1185">Reference proteome</keyword>